<gene>
    <name evidence="2" type="ORF">SLEP1_g9560</name>
</gene>
<keyword evidence="1" id="KW-0812">Transmembrane</keyword>
<dbReference type="Proteomes" id="UP001054252">
    <property type="component" value="Unassembled WGS sequence"/>
</dbReference>
<evidence type="ECO:0000313" key="2">
    <source>
        <dbReference type="EMBL" id="GKU96312.1"/>
    </source>
</evidence>
<comment type="caution">
    <text evidence="2">The sequence shown here is derived from an EMBL/GenBank/DDBJ whole genome shotgun (WGS) entry which is preliminary data.</text>
</comment>
<protein>
    <submittedName>
        <fullName evidence="2">Uncharacterized protein</fullName>
    </submittedName>
</protein>
<accession>A0AAV5IBA6</accession>
<evidence type="ECO:0000313" key="3">
    <source>
        <dbReference type="Proteomes" id="UP001054252"/>
    </source>
</evidence>
<evidence type="ECO:0000256" key="1">
    <source>
        <dbReference type="SAM" id="Phobius"/>
    </source>
</evidence>
<keyword evidence="1" id="KW-0472">Membrane</keyword>
<sequence length="45" mass="5192">MGWSETRIDKWRLQFQGPKTLALELQPLSFVFLGFCPSALAFTLF</sequence>
<organism evidence="2 3">
    <name type="scientific">Rubroshorea leprosula</name>
    <dbReference type="NCBI Taxonomy" id="152421"/>
    <lineage>
        <taxon>Eukaryota</taxon>
        <taxon>Viridiplantae</taxon>
        <taxon>Streptophyta</taxon>
        <taxon>Embryophyta</taxon>
        <taxon>Tracheophyta</taxon>
        <taxon>Spermatophyta</taxon>
        <taxon>Magnoliopsida</taxon>
        <taxon>eudicotyledons</taxon>
        <taxon>Gunneridae</taxon>
        <taxon>Pentapetalae</taxon>
        <taxon>rosids</taxon>
        <taxon>malvids</taxon>
        <taxon>Malvales</taxon>
        <taxon>Dipterocarpaceae</taxon>
        <taxon>Rubroshorea</taxon>
    </lineage>
</organism>
<dbReference type="EMBL" id="BPVZ01000010">
    <property type="protein sequence ID" value="GKU96312.1"/>
    <property type="molecule type" value="Genomic_DNA"/>
</dbReference>
<name>A0AAV5IBA6_9ROSI</name>
<feature type="transmembrane region" description="Helical" evidence="1">
    <location>
        <begin position="21"/>
        <end position="44"/>
    </location>
</feature>
<reference evidence="2 3" key="1">
    <citation type="journal article" date="2021" name="Commun. Biol.">
        <title>The genome of Shorea leprosula (Dipterocarpaceae) highlights the ecological relevance of drought in aseasonal tropical rainforests.</title>
        <authorList>
            <person name="Ng K.K.S."/>
            <person name="Kobayashi M.J."/>
            <person name="Fawcett J.A."/>
            <person name="Hatakeyama M."/>
            <person name="Paape T."/>
            <person name="Ng C.H."/>
            <person name="Ang C.C."/>
            <person name="Tnah L.H."/>
            <person name="Lee C.T."/>
            <person name="Nishiyama T."/>
            <person name="Sese J."/>
            <person name="O'Brien M.J."/>
            <person name="Copetti D."/>
            <person name="Mohd Noor M.I."/>
            <person name="Ong R.C."/>
            <person name="Putra M."/>
            <person name="Sireger I.Z."/>
            <person name="Indrioko S."/>
            <person name="Kosugi Y."/>
            <person name="Izuno A."/>
            <person name="Isagi Y."/>
            <person name="Lee S.L."/>
            <person name="Shimizu K.K."/>
        </authorList>
    </citation>
    <scope>NUCLEOTIDE SEQUENCE [LARGE SCALE GENOMIC DNA]</scope>
    <source>
        <strain evidence="2">214</strain>
    </source>
</reference>
<proteinExistence type="predicted"/>
<keyword evidence="3" id="KW-1185">Reference proteome</keyword>
<keyword evidence="1" id="KW-1133">Transmembrane helix</keyword>
<dbReference type="AlphaFoldDB" id="A0AAV5IBA6"/>